<reference evidence="4 5" key="1">
    <citation type="submission" date="2019-01" db="EMBL/GenBank/DDBJ databases">
        <title>Ktedonosporobacter rubrisoli SCAWS-G2.</title>
        <authorList>
            <person name="Huang Y."/>
            <person name="Yan B."/>
        </authorList>
    </citation>
    <scope>NUCLEOTIDE SEQUENCE [LARGE SCALE GENOMIC DNA]</scope>
    <source>
        <strain evidence="4 5">SCAWS-G2</strain>
    </source>
</reference>
<dbReference type="Proteomes" id="UP000290365">
    <property type="component" value="Chromosome"/>
</dbReference>
<organism evidence="4 5">
    <name type="scientific">Ktedonosporobacter rubrisoli</name>
    <dbReference type="NCBI Taxonomy" id="2509675"/>
    <lineage>
        <taxon>Bacteria</taxon>
        <taxon>Bacillati</taxon>
        <taxon>Chloroflexota</taxon>
        <taxon>Ktedonobacteria</taxon>
        <taxon>Ktedonobacterales</taxon>
        <taxon>Ktedonosporobacteraceae</taxon>
        <taxon>Ktedonosporobacter</taxon>
    </lineage>
</organism>
<dbReference type="CDD" id="cd00338">
    <property type="entry name" value="Ser_Recombinase"/>
    <property type="match status" value="1"/>
</dbReference>
<sequence length="687" mass="80268">MLKANKFQPKPEKKQRQWGEQKELPVTFALGVYARQSTKNQVIKHVQSGEMQTTELTAMGKQYGWAEDQIILFVENRGKDGKIKNASGRLRIDQREGLRTLTEYIEKDIIKAVLVQLEDRLFRDESMIQVNTFIDICKNHDCIVITPHKVYDFENPYDVKQFRWRCEESADYIRDYVYNRLGGALRRIAAQGLYDGRAISLGFIIDRRKTILINDEHAPNPNYKKYIPYEPHAEVRLNLLRMYVKFDGKLKPMYRELCKKPVLFPDFPADMPREVIGNRHVKKVSGGFHLSESGLRDMLCNIDAIGKWLHRGNIRDNNHPRIIPPEEEDKFWFAFNRLSPYLTNGEENTLRPNKARYYIKRNPKALLKECIEAANEGQVIYVANKFGAWYYEISYREPHKDTGRIVTIQVEHLDSIFKDKLLDHLSKTDSYEHYRNWYEARVSEAVSEISSIDKQLETIKRDRAGIQKSLRNPKLRQSVREALEEDLAIILLQREELEDKKAYFEVQRDGEDVINLIEYKKLVEKLAPHWKNLTFSKRMSLVNALVKNLTLESIAPHFLRVVIEWENPTWEIDDGLIWRTQGTAPIWTEEEREIVRELYPSGDRNELLRQLPNRSWTGIQIMGKDLKLVRTVKSQPNGIPYALSLQDYAIIQQNQDELESGGVTLEAISQRSLSNAVLCVWSRPSDC</sequence>
<dbReference type="Gene3D" id="3.40.50.1390">
    <property type="entry name" value="Resolvase, N-terminal catalytic domain"/>
    <property type="match status" value="1"/>
</dbReference>
<dbReference type="InterPro" id="IPR036162">
    <property type="entry name" value="Resolvase-like_N_sf"/>
</dbReference>
<evidence type="ECO:0000256" key="1">
    <source>
        <dbReference type="ARBA" id="ARBA00023125"/>
    </source>
</evidence>
<dbReference type="InterPro" id="IPR050639">
    <property type="entry name" value="SSR_resolvase"/>
</dbReference>
<dbReference type="SUPFAM" id="SSF53041">
    <property type="entry name" value="Resolvase-like"/>
    <property type="match status" value="1"/>
</dbReference>
<keyword evidence="2" id="KW-0233">DNA recombination</keyword>
<dbReference type="PANTHER" id="PTHR30461">
    <property type="entry name" value="DNA-INVERTASE FROM LAMBDOID PROPHAGE"/>
    <property type="match status" value="1"/>
</dbReference>
<dbReference type="PANTHER" id="PTHR30461:SF2">
    <property type="entry name" value="SERINE RECOMBINASE PINE-RELATED"/>
    <property type="match status" value="1"/>
</dbReference>
<dbReference type="OrthoDB" id="152591at2"/>
<keyword evidence="1" id="KW-0238">DNA-binding</keyword>
<dbReference type="GO" id="GO:0000150">
    <property type="term" value="F:DNA strand exchange activity"/>
    <property type="evidence" value="ECO:0007669"/>
    <property type="project" value="InterPro"/>
</dbReference>
<name>A0A4P6JSD5_KTERU</name>
<dbReference type="KEGG" id="kbs:EPA93_19770"/>
<dbReference type="RefSeq" id="WP_129889165.1">
    <property type="nucleotide sequence ID" value="NZ_CP035758.1"/>
</dbReference>
<dbReference type="Pfam" id="PF00239">
    <property type="entry name" value="Resolvase"/>
    <property type="match status" value="1"/>
</dbReference>
<dbReference type="AlphaFoldDB" id="A0A4P6JSD5"/>
<keyword evidence="5" id="KW-1185">Reference proteome</keyword>
<evidence type="ECO:0000259" key="3">
    <source>
        <dbReference type="SMART" id="SM00857"/>
    </source>
</evidence>
<evidence type="ECO:0000256" key="2">
    <source>
        <dbReference type="ARBA" id="ARBA00023172"/>
    </source>
</evidence>
<accession>A0A4P6JSD5</accession>
<evidence type="ECO:0000313" key="4">
    <source>
        <dbReference type="EMBL" id="QBD78112.1"/>
    </source>
</evidence>
<dbReference type="EMBL" id="CP035758">
    <property type="protein sequence ID" value="QBD78112.1"/>
    <property type="molecule type" value="Genomic_DNA"/>
</dbReference>
<dbReference type="InterPro" id="IPR006119">
    <property type="entry name" value="Resolv_N"/>
</dbReference>
<feature type="domain" description="Resolvase/invertase-type recombinase catalytic" evidence="3">
    <location>
        <begin position="30"/>
        <end position="194"/>
    </location>
</feature>
<proteinExistence type="predicted"/>
<dbReference type="SMART" id="SM00857">
    <property type="entry name" value="Resolvase"/>
    <property type="match status" value="1"/>
</dbReference>
<dbReference type="GO" id="GO:0003677">
    <property type="term" value="F:DNA binding"/>
    <property type="evidence" value="ECO:0007669"/>
    <property type="project" value="UniProtKB-KW"/>
</dbReference>
<gene>
    <name evidence="4" type="ORF">EPA93_19770</name>
</gene>
<evidence type="ECO:0000313" key="5">
    <source>
        <dbReference type="Proteomes" id="UP000290365"/>
    </source>
</evidence>
<protein>
    <submittedName>
        <fullName evidence="4">Recombinase family protein</fullName>
    </submittedName>
</protein>